<accession>A0ABU0MX53</accession>
<keyword evidence="2" id="KW-1185">Reference proteome</keyword>
<sequence>MHHINVGQGGSIYIEFPDGTDALIDEGKSNSGDTVIY</sequence>
<organism evidence="1 2">
    <name type="scientific">Paraclostridium ghonii</name>
    <dbReference type="NCBI Taxonomy" id="29358"/>
    <lineage>
        <taxon>Bacteria</taxon>
        <taxon>Bacillati</taxon>
        <taxon>Bacillota</taxon>
        <taxon>Clostridia</taxon>
        <taxon>Peptostreptococcales</taxon>
        <taxon>Peptostreptococcaceae</taxon>
        <taxon>Paraclostridium</taxon>
    </lineage>
</organism>
<name>A0ABU0MX53_9FIRM</name>
<evidence type="ECO:0000313" key="1">
    <source>
        <dbReference type="EMBL" id="MDQ0555477.1"/>
    </source>
</evidence>
<reference evidence="1 2" key="1">
    <citation type="submission" date="2023-07" db="EMBL/GenBank/DDBJ databases">
        <title>Genomic Encyclopedia of Type Strains, Phase IV (KMG-IV): sequencing the most valuable type-strain genomes for metagenomic binning, comparative biology and taxonomic classification.</title>
        <authorList>
            <person name="Goeker M."/>
        </authorList>
    </citation>
    <scope>NUCLEOTIDE SEQUENCE [LARGE SCALE GENOMIC DNA]</scope>
    <source>
        <strain evidence="1 2">DSM 15049</strain>
    </source>
</reference>
<dbReference type="EMBL" id="JAUSWG010000002">
    <property type="protein sequence ID" value="MDQ0555477.1"/>
    <property type="molecule type" value="Genomic_DNA"/>
</dbReference>
<gene>
    <name evidence="1" type="ORF">QOZ92_000590</name>
</gene>
<dbReference type="Proteomes" id="UP001232584">
    <property type="component" value="Unassembled WGS sequence"/>
</dbReference>
<dbReference type="GO" id="GO:0016787">
    <property type="term" value="F:hydrolase activity"/>
    <property type="evidence" value="ECO:0007669"/>
    <property type="project" value="UniProtKB-KW"/>
</dbReference>
<comment type="caution">
    <text evidence="1">The sequence shown here is derived from an EMBL/GenBank/DDBJ whole genome shotgun (WGS) entry which is preliminary data.</text>
</comment>
<proteinExistence type="predicted"/>
<keyword evidence="1" id="KW-0378">Hydrolase</keyword>
<evidence type="ECO:0000313" key="2">
    <source>
        <dbReference type="Proteomes" id="UP001232584"/>
    </source>
</evidence>
<protein>
    <submittedName>
        <fullName evidence="1">Beta-lactamase superfamily II metal-dependent hydrolase</fullName>
    </submittedName>
</protein>